<evidence type="ECO:0000313" key="2">
    <source>
        <dbReference type="Proteomes" id="UP000193685"/>
    </source>
</evidence>
<comment type="caution">
    <text evidence="1">The sequence shown here is derived from an EMBL/GenBank/DDBJ whole genome shotgun (WGS) entry which is preliminary data.</text>
</comment>
<protein>
    <submittedName>
        <fullName evidence="1">Uncharacterized protein</fullName>
    </submittedName>
</protein>
<dbReference type="GeneID" id="63785892"/>
<dbReference type="Proteomes" id="UP000193685">
    <property type="component" value="Unassembled WGS sequence"/>
</dbReference>
<organism evidence="1 2">
    <name type="scientific">Protomyces lactucae-debilis</name>
    <dbReference type="NCBI Taxonomy" id="2754530"/>
    <lineage>
        <taxon>Eukaryota</taxon>
        <taxon>Fungi</taxon>
        <taxon>Dikarya</taxon>
        <taxon>Ascomycota</taxon>
        <taxon>Taphrinomycotina</taxon>
        <taxon>Taphrinomycetes</taxon>
        <taxon>Taphrinales</taxon>
        <taxon>Protomycetaceae</taxon>
        <taxon>Protomyces</taxon>
    </lineage>
</organism>
<evidence type="ECO:0000313" key="1">
    <source>
        <dbReference type="EMBL" id="ORY82591.1"/>
    </source>
</evidence>
<gene>
    <name evidence="1" type="ORF">BCR37DRAFT_379600</name>
</gene>
<dbReference type="EMBL" id="MCFI01000009">
    <property type="protein sequence ID" value="ORY82591.1"/>
    <property type="molecule type" value="Genomic_DNA"/>
</dbReference>
<accession>A0A1Y2FFA4</accession>
<dbReference type="RefSeq" id="XP_040725462.1">
    <property type="nucleotide sequence ID" value="XM_040869293.1"/>
</dbReference>
<dbReference type="AlphaFoldDB" id="A0A1Y2FFA4"/>
<proteinExistence type="predicted"/>
<sequence>MLFDQQMSLRPIKFDCKVSSLFARGKWASTDSSYALLSHSDKQMPLRFIELIADHRGSLQ</sequence>
<reference evidence="1 2" key="1">
    <citation type="submission" date="2016-07" db="EMBL/GenBank/DDBJ databases">
        <title>Pervasive Adenine N6-methylation of Active Genes in Fungi.</title>
        <authorList>
            <consortium name="DOE Joint Genome Institute"/>
            <person name="Mondo S.J."/>
            <person name="Dannebaum R.O."/>
            <person name="Kuo R.C."/>
            <person name="Labutti K."/>
            <person name="Haridas S."/>
            <person name="Kuo A."/>
            <person name="Salamov A."/>
            <person name="Ahrendt S.R."/>
            <person name="Lipzen A."/>
            <person name="Sullivan W."/>
            <person name="Andreopoulos W.B."/>
            <person name="Clum A."/>
            <person name="Lindquist E."/>
            <person name="Daum C."/>
            <person name="Ramamoorthy G.K."/>
            <person name="Gryganskyi A."/>
            <person name="Culley D."/>
            <person name="Magnuson J.K."/>
            <person name="James T.Y."/>
            <person name="O'Malley M.A."/>
            <person name="Stajich J.E."/>
            <person name="Spatafora J.W."/>
            <person name="Visel A."/>
            <person name="Grigoriev I.V."/>
        </authorList>
    </citation>
    <scope>NUCLEOTIDE SEQUENCE [LARGE SCALE GENOMIC DNA]</scope>
    <source>
        <strain evidence="1 2">12-1054</strain>
    </source>
</reference>
<name>A0A1Y2FFA4_PROLT</name>
<keyword evidence="2" id="KW-1185">Reference proteome</keyword>